<organism evidence="12">
    <name type="scientific">Rhizobium leguminosarum</name>
    <dbReference type="NCBI Taxonomy" id="384"/>
    <lineage>
        <taxon>Bacteria</taxon>
        <taxon>Pseudomonadati</taxon>
        <taxon>Pseudomonadota</taxon>
        <taxon>Alphaproteobacteria</taxon>
        <taxon>Hyphomicrobiales</taxon>
        <taxon>Rhizobiaceae</taxon>
        <taxon>Rhizobium/Agrobacterium group</taxon>
        <taxon>Rhizobium</taxon>
    </lineage>
</organism>
<evidence type="ECO:0000256" key="4">
    <source>
        <dbReference type="ARBA" id="ARBA00022741"/>
    </source>
</evidence>
<evidence type="ECO:0000256" key="3">
    <source>
        <dbReference type="ARBA" id="ARBA00022723"/>
    </source>
</evidence>
<evidence type="ECO:0000313" key="11">
    <source>
        <dbReference type="EMBL" id="API50668.1"/>
    </source>
</evidence>
<accession>A0A154ISC0</accession>
<dbReference type="SUPFAM" id="SSF52402">
    <property type="entry name" value="Adenine nucleotide alpha hydrolases-like"/>
    <property type="match status" value="1"/>
</dbReference>
<dbReference type="PANTHER" id="PTHR42914">
    <property type="entry name" value="7-CYANO-7-DEAZAGUANINE SYNTHASE"/>
    <property type="match status" value="1"/>
</dbReference>
<reference evidence="12" key="1">
    <citation type="submission" date="2016-03" db="EMBL/GenBank/DDBJ databases">
        <title>Microsymbionts genomes from the relict species Vavilovia formosa.</title>
        <authorList>
            <person name="Chirak E."/>
            <person name="Kimeklis A."/>
            <person name="Kopat V."/>
            <person name="Andronov E."/>
        </authorList>
    </citation>
    <scope>NUCLEOTIDE SEQUENCE [LARGE SCALE GENOMIC DNA]</scope>
    <source>
        <strain evidence="12">Vaf12</strain>
    </source>
</reference>
<dbReference type="Proteomes" id="UP000183050">
    <property type="component" value="Chromosome"/>
</dbReference>
<dbReference type="InterPro" id="IPR014729">
    <property type="entry name" value="Rossmann-like_a/b/a_fold"/>
</dbReference>
<dbReference type="EMBL" id="CP018228">
    <property type="protein sequence ID" value="API50668.1"/>
    <property type="molecule type" value="Genomic_DNA"/>
</dbReference>
<keyword evidence="7" id="KW-0067">ATP-binding</keyword>
<gene>
    <name evidence="12" type="ORF">A4A59_00175</name>
    <name evidence="11" type="ORF">BMW22_02585</name>
</gene>
<dbReference type="GO" id="GO:0046872">
    <property type="term" value="F:metal ion binding"/>
    <property type="evidence" value="ECO:0007669"/>
    <property type="project" value="UniProtKB-KW"/>
</dbReference>
<dbReference type="Gene3D" id="3.40.50.620">
    <property type="entry name" value="HUPs"/>
    <property type="match status" value="1"/>
</dbReference>
<comment type="similarity">
    <text evidence="8">Belongs to the QueC family.</text>
</comment>
<sequence>MKNAILLASGGLDSTTVAYSLEAQGVEVVPVFFDYGQHCVETEWSRVNEVLPAAMRRPERFDISDIFRGSPSRLIREADLWKDDVHDDDLYVPYRTMLFFAAAAARAQTIGVFDVYTGFINSNHAKEIDCTADFMNGLGNLIDNIGAVRFTSPFRFSSKAEVVREALRLGVPVGRTYSCQAASDFPCGACPNCVDRLDALQDARLTYTDTKVG</sequence>
<name>A0A154ISC0_RHILE</name>
<evidence type="ECO:0000256" key="7">
    <source>
        <dbReference type="ARBA" id="ARBA00022840"/>
    </source>
</evidence>
<protein>
    <recommendedName>
        <fullName evidence="9">7-cyano-7-deazaguanine synthase</fullName>
        <ecNumber evidence="9">6.3.4.20</ecNumber>
    </recommendedName>
</protein>
<evidence type="ECO:0000313" key="12">
    <source>
        <dbReference type="EMBL" id="KZB03433.1"/>
    </source>
</evidence>
<evidence type="ECO:0000256" key="10">
    <source>
        <dbReference type="ARBA" id="ARBA00047890"/>
    </source>
</evidence>
<dbReference type="GO" id="GO:0005524">
    <property type="term" value="F:ATP binding"/>
    <property type="evidence" value="ECO:0007669"/>
    <property type="project" value="UniProtKB-KW"/>
</dbReference>
<dbReference type="AlphaFoldDB" id="A0A154ISC0"/>
<dbReference type="PANTHER" id="PTHR42914:SF1">
    <property type="entry name" value="7-CYANO-7-DEAZAGUANINE SYNTHASE"/>
    <property type="match status" value="1"/>
</dbReference>
<keyword evidence="6" id="KW-0862">Zinc</keyword>
<dbReference type="GO" id="GO:0008616">
    <property type="term" value="P:tRNA queuosine(34) biosynthetic process"/>
    <property type="evidence" value="ECO:0007669"/>
    <property type="project" value="UniProtKB-KW"/>
</dbReference>
<proteinExistence type="inferred from homology"/>
<keyword evidence="4" id="KW-0547">Nucleotide-binding</keyword>
<dbReference type="Pfam" id="PF06508">
    <property type="entry name" value="QueC"/>
    <property type="match status" value="1"/>
</dbReference>
<evidence type="ECO:0000256" key="5">
    <source>
        <dbReference type="ARBA" id="ARBA00022785"/>
    </source>
</evidence>
<dbReference type="EMBL" id="LVYU01000001">
    <property type="protein sequence ID" value="KZB03433.1"/>
    <property type="molecule type" value="Genomic_DNA"/>
</dbReference>
<dbReference type="EC" id="6.3.4.20" evidence="9"/>
<keyword evidence="3" id="KW-0479">Metal-binding</keyword>
<dbReference type="RefSeq" id="WP_062939680.1">
    <property type="nucleotide sequence ID" value="NZ_CP018228.1"/>
</dbReference>
<comment type="catalytic activity">
    <reaction evidence="10">
        <text>7-carboxy-7-carbaguanine + NH4(+) + 2 ATP = 7-cyano-7-carbaguanine + 2 AMP + 2 diphosphate + 2 H(+)</text>
        <dbReference type="Rhea" id="RHEA:27982"/>
        <dbReference type="ChEBI" id="CHEBI:15378"/>
        <dbReference type="ChEBI" id="CHEBI:28938"/>
        <dbReference type="ChEBI" id="CHEBI:30616"/>
        <dbReference type="ChEBI" id="CHEBI:33019"/>
        <dbReference type="ChEBI" id="CHEBI:45075"/>
        <dbReference type="ChEBI" id="CHEBI:61036"/>
        <dbReference type="ChEBI" id="CHEBI:456215"/>
        <dbReference type="EC" id="6.3.4.20"/>
    </reaction>
</comment>
<dbReference type="InterPro" id="IPR018317">
    <property type="entry name" value="QueC"/>
</dbReference>
<comment type="pathway">
    <text evidence="1">Purine metabolism; 7-cyano-7-deazaguanine biosynthesis.</text>
</comment>
<evidence type="ECO:0000256" key="6">
    <source>
        <dbReference type="ARBA" id="ARBA00022833"/>
    </source>
</evidence>
<keyword evidence="5" id="KW-0671">Queuosine biosynthesis</keyword>
<evidence type="ECO:0000256" key="9">
    <source>
        <dbReference type="ARBA" id="ARBA00039149"/>
    </source>
</evidence>
<evidence type="ECO:0000256" key="2">
    <source>
        <dbReference type="ARBA" id="ARBA00022598"/>
    </source>
</evidence>
<keyword evidence="2" id="KW-0436">Ligase</keyword>
<reference evidence="11 13" key="2">
    <citation type="submission" date="2016-11" db="EMBL/GenBank/DDBJ databases">
        <title>Rhizobium leguminosarum bv. viciae strain Vaf12 isolated from Vavilovia formosa root nodules from Russia, Dagestan.</title>
        <authorList>
            <person name="Kimeklis A."/>
        </authorList>
    </citation>
    <scope>NUCLEOTIDE SEQUENCE [LARGE SCALE GENOMIC DNA]</scope>
    <source>
        <strain evidence="11 13">Vaf-108</strain>
    </source>
</reference>
<evidence type="ECO:0000256" key="8">
    <source>
        <dbReference type="ARBA" id="ARBA00037993"/>
    </source>
</evidence>
<evidence type="ECO:0000256" key="1">
    <source>
        <dbReference type="ARBA" id="ARBA00005061"/>
    </source>
</evidence>
<evidence type="ECO:0000313" key="13">
    <source>
        <dbReference type="Proteomes" id="UP000183050"/>
    </source>
</evidence>
<dbReference type="GO" id="GO:0016874">
    <property type="term" value="F:ligase activity"/>
    <property type="evidence" value="ECO:0007669"/>
    <property type="project" value="UniProtKB-KW"/>
</dbReference>